<dbReference type="PANTHER" id="PTHR23271">
    <property type="entry name" value="HEPATOCELLULAR CARCINOMA-ASSOCIATED ANTIGEN 66"/>
    <property type="match status" value="1"/>
</dbReference>
<comment type="subcellular location">
    <subcellularLocation>
        <location evidence="1">Nucleus</location>
        <location evidence="1">Nucleolus</location>
    </subcellularLocation>
</comment>
<evidence type="ECO:0000256" key="1">
    <source>
        <dbReference type="ARBA" id="ARBA00004604"/>
    </source>
</evidence>
<dbReference type="PANTHER" id="PTHR23271:SF1">
    <property type="entry name" value="U3 SMALL NUCLEOLAR RNA-ASSOCIATED PROTEIN 6 HOMOLOG"/>
    <property type="match status" value="1"/>
</dbReference>
<evidence type="ECO:0000256" key="5">
    <source>
        <dbReference type="ARBA" id="ARBA00023242"/>
    </source>
</evidence>
<feature type="domain" description="U3 small nucleolar RNA-associated protein 6 N-terminal" evidence="6">
    <location>
        <begin position="12"/>
        <end position="86"/>
    </location>
</feature>
<organism evidence="7 8">
    <name type="scientific">Knufia fluminis</name>
    <dbReference type="NCBI Taxonomy" id="191047"/>
    <lineage>
        <taxon>Eukaryota</taxon>
        <taxon>Fungi</taxon>
        <taxon>Dikarya</taxon>
        <taxon>Ascomycota</taxon>
        <taxon>Pezizomycotina</taxon>
        <taxon>Eurotiomycetes</taxon>
        <taxon>Chaetothyriomycetidae</taxon>
        <taxon>Chaetothyriales</taxon>
        <taxon>Trichomeriaceae</taxon>
        <taxon>Knufia</taxon>
    </lineage>
</organism>
<dbReference type="Gene3D" id="1.25.40.10">
    <property type="entry name" value="Tetratricopeptide repeat domain"/>
    <property type="match status" value="1"/>
</dbReference>
<dbReference type="InterPro" id="IPR003107">
    <property type="entry name" value="HAT"/>
</dbReference>
<keyword evidence="8" id="KW-1185">Reference proteome</keyword>
<dbReference type="Pfam" id="PF08640">
    <property type="entry name" value="U3_assoc_6"/>
    <property type="match status" value="1"/>
</dbReference>
<sequence length="390" mass="44433">MSAAADKARFFLEQSVPELKELERKKIFTPEEITAVAKKRSDFEHKINARGSSPADYAQYAEFEINVDMLRRKRIKRLGVKATTHNGQRRVFFVFDRGARQFPGDLKLWMQSIEYARSQKALKKVTQMLTNALRLHPTKPELWIYAARFALEENGDMTEARGYMQRGLRFCKNSKEMWLQNFRLEINWIAKIHARRRVLGIEKDARKEEEIKVVGEDDNMMMLPKLTAQDIAPEEEKEDKVDVTALANLESTPIMTGAIPIAIFDAAMEQFQNDSNLALKFYEETSSFESLPAIGSVSAHIDEVLQKTSPNSWHACACHISMATLEVKLDDPGFPAALREVLSRINLALAVTKQLESLKEWCRGLLTGYLEGDLDPALQQILQSKLRALA</sequence>
<evidence type="ECO:0000256" key="3">
    <source>
        <dbReference type="ARBA" id="ARBA00022552"/>
    </source>
</evidence>
<keyword evidence="3" id="KW-0698">rRNA processing</keyword>
<protein>
    <submittedName>
        <fullName evidence="7">U3 snoRNP protein</fullName>
    </submittedName>
</protein>
<dbReference type="EMBL" id="JAKLMC020000013">
    <property type="protein sequence ID" value="KAK5952815.1"/>
    <property type="molecule type" value="Genomic_DNA"/>
</dbReference>
<evidence type="ECO:0000256" key="4">
    <source>
        <dbReference type="ARBA" id="ARBA00022737"/>
    </source>
</evidence>
<name>A0AAN8ENZ4_9EURO</name>
<dbReference type="GO" id="GO:0030515">
    <property type="term" value="F:snoRNA binding"/>
    <property type="evidence" value="ECO:0007669"/>
    <property type="project" value="InterPro"/>
</dbReference>
<dbReference type="AlphaFoldDB" id="A0AAN8ENZ4"/>
<accession>A0AAN8ENZ4</accession>
<dbReference type="GO" id="GO:0034388">
    <property type="term" value="C:Pwp2p-containing subcomplex of 90S preribosome"/>
    <property type="evidence" value="ECO:0007669"/>
    <property type="project" value="TreeGrafter"/>
</dbReference>
<comment type="similarity">
    <text evidence="2">Belongs to the UTP6 family.</text>
</comment>
<keyword evidence="4" id="KW-0677">Repeat</keyword>
<proteinExistence type="inferred from homology"/>
<dbReference type="GO" id="GO:0000462">
    <property type="term" value="P:maturation of SSU-rRNA from tricistronic rRNA transcript (SSU-rRNA, 5.8S rRNA, LSU-rRNA)"/>
    <property type="evidence" value="ECO:0007669"/>
    <property type="project" value="InterPro"/>
</dbReference>
<dbReference type="SUPFAM" id="SSF48452">
    <property type="entry name" value="TPR-like"/>
    <property type="match status" value="1"/>
</dbReference>
<keyword evidence="5" id="KW-0539">Nucleus</keyword>
<evidence type="ECO:0000259" key="6">
    <source>
        <dbReference type="Pfam" id="PF08640"/>
    </source>
</evidence>
<dbReference type="SMART" id="SM00386">
    <property type="entry name" value="HAT"/>
    <property type="match status" value="3"/>
</dbReference>
<evidence type="ECO:0000313" key="7">
    <source>
        <dbReference type="EMBL" id="KAK5952815.1"/>
    </source>
</evidence>
<reference evidence="7 8" key="1">
    <citation type="submission" date="2022-12" db="EMBL/GenBank/DDBJ databases">
        <title>Genomic features and morphological characterization of a novel Knufia sp. strain isolated from spacecraft assembly facility.</title>
        <authorList>
            <person name="Teixeira M."/>
            <person name="Chander A.M."/>
            <person name="Stajich J.E."/>
            <person name="Venkateswaran K."/>
        </authorList>
    </citation>
    <scope>NUCLEOTIDE SEQUENCE [LARGE SCALE GENOMIC DNA]</scope>
    <source>
        <strain evidence="7 8">FJI-L2-BK-P2</strain>
    </source>
</reference>
<dbReference type="Proteomes" id="UP001316803">
    <property type="component" value="Unassembled WGS sequence"/>
</dbReference>
<dbReference type="InterPro" id="IPR055347">
    <property type="entry name" value="UTP6_N"/>
</dbReference>
<gene>
    <name evidence="7" type="primary">UTP6</name>
    <name evidence="7" type="ORF">OHC33_005934</name>
</gene>
<comment type="caution">
    <text evidence="7">The sequence shown here is derived from an EMBL/GenBank/DDBJ whole genome shotgun (WGS) entry which is preliminary data.</text>
</comment>
<dbReference type="GO" id="GO:0032040">
    <property type="term" value="C:small-subunit processome"/>
    <property type="evidence" value="ECO:0007669"/>
    <property type="project" value="TreeGrafter"/>
</dbReference>
<dbReference type="InterPro" id="IPR011990">
    <property type="entry name" value="TPR-like_helical_dom_sf"/>
</dbReference>
<dbReference type="InterPro" id="IPR013949">
    <property type="entry name" value="Utp6"/>
</dbReference>
<evidence type="ECO:0000313" key="8">
    <source>
        <dbReference type="Proteomes" id="UP001316803"/>
    </source>
</evidence>
<evidence type="ECO:0000256" key="2">
    <source>
        <dbReference type="ARBA" id="ARBA00010734"/>
    </source>
</evidence>